<feature type="compositionally biased region" description="Polar residues" evidence="5">
    <location>
        <begin position="89"/>
        <end position="109"/>
    </location>
</feature>
<protein>
    <recommendedName>
        <fullName evidence="6">Calx-beta domain-containing protein</fullName>
    </recommendedName>
</protein>
<evidence type="ECO:0000256" key="5">
    <source>
        <dbReference type="SAM" id="MobiDB-lite"/>
    </source>
</evidence>
<dbReference type="OrthoDB" id="6436887at2759"/>
<sequence length="542" mass="60290">MQPSCRNSDCHLQDNCVYNEKRKQPFGWAYFSSPTYMVSAGAREVSCLVHFQRHHVTSDTGSKTVDKSCIEDNSKSLVEEQETEKPRKSLQNHSVETESVNARRTSTSKNSLTPTTDIFYVPFEVRPGSAQPGIHYEPISAGVLHFTGEEKEHSILIGLNVDNSVPVCSEPLDFYVILSSHHSNQLKREENADPEEEQNSPNRLRVATPASPSVARVLLLPSDASDCLEMQTSHYYATPDSTSVVVAVIRRGPCQQFCQVEIFTRDGTAGAAESNNENGDYLPLTKDIEFQPGVSSHLISIQLIHRKPNNRYFFAELRNPRGNCKLGEHKVAICYLNSVDGAADAQDVVEGDISWSDQFRMAITLIPSVDENGIQVPLTNMDYALHGVTFFWKLLSAFLPPSRVTVKKRKAFAAEFFIKETPTEQLQTIGRGSKTLIRILLTKLNTHLLLKPKVLGRLFDLLFVPYLHWNLDGYCGGAPCATHKSVVSTQGAHNGKQTQVTDCDLRKSQSNNSLSGLRKADPSIGDDHRLVNQKVDITTDGM</sequence>
<dbReference type="CTD" id="20318257"/>
<dbReference type="InterPro" id="IPR038081">
    <property type="entry name" value="CalX-like_sf"/>
</dbReference>
<name>A0A074ZQ68_OPIVI</name>
<reference evidence="7 8" key="1">
    <citation type="submission" date="2013-11" db="EMBL/GenBank/DDBJ databases">
        <title>Opisthorchis viverrini - life in the bile duct.</title>
        <authorList>
            <person name="Young N.D."/>
            <person name="Nagarajan N."/>
            <person name="Lin S.J."/>
            <person name="Korhonen P.K."/>
            <person name="Jex A.R."/>
            <person name="Hall R.S."/>
            <person name="Safavi-Hemami H."/>
            <person name="Kaewkong W."/>
            <person name="Bertrand D."/>
            <person name="Gao S."/>
            <person name="Seet Q."/>
            <person name="Wongkham S."/>
            <person name="Teh B.T."/>
            <person name="Wongkham C."/>
            <person name="Intapan P.M."/>
            <person name="Maleewong W."/>
            <person name="Yang X."/>
            <person name="Hu M."/>
            <person name="Wang Z."/>
            <person name="Hofmann A."/>
            <person name="Sternberg P.W."/>
            <person name="Tan P."/>
            <person name="Wang J."/>
            <person name="Gasser R.B."/>
        </authorList>
    </citation>
    <scope>NUCLEOTIDE SEQUENCE [LARGE SCALE GENOMIC DNA]</scope>
</reference>
<dbReference type="GeneID" id="20318257"/>
<keyword evidence="2" id="KW-0677">Repeat</keyword>
<dbReference type="EMBL" id="KL596682">
    <property type="protein sequence ID" value="KER29221.1"/>
    <property type="molecule type" value="Genomic_DNA"/>
</dbReference>
<keyword evidence="4" id="KW-0406">Ion transport</keyword>
<dbReference type="SUPFAM" id="SSF141072">
    <property type="entry name" value="CalX-like"/>
    <property type="match status" value="1"/>
</dbReference>
<dbReference type="GO" id="GO:0042383">
    <property type="term" value="C:sarcolemma"/>
    <property type="evidence" value="ECO:0007669"/>
    <property type="project" value="TreeGrafter"/>
</dbReference>
<feature type="region of interest" description="Disordered" evidence="5">
    <location>
        <begin position="185"/>
        <end position="207"/>
    </location>
</feature>
<dbReference type="InterPro" id="IPR003644">
    <property type="entry name" value="Calx_beta"/>
</dbReference>
<evidence type="ECO:0000256" key="4">
    <source>
        <dbReference type="ARBA" id="ARBA00023065"/>
    </source>
</evidence>
<keyword evidence="8" id="KW-1185">Reference proteome</keyword>
<dbReference type="GO" id="GO:0098703">
    <property type="term" value="P:calcium ion import across plasma membrane"/>
    <property type="evidence" value="ECO:0007669"/>
    <property type="project" value="TreeGrafter"/>
</dbReference>
<dbReference type="InterPro" id="IPR051171">
    <property type="entry name" value="CaCA"/>
</dbReference>
<dbReference type="RefSeq" id="XP_009166981.1">
    <property type="nucleotide sequence ID" value="XM_009168717.1"/>
</dbReference>
<dbReference type="KEGG" id="ovi:T265_04071"/>
<gene>
    <name evidence="7" type="ORF">T265_04071</name>
</gene>
<evidence type="ECO:0000256" key="3">
    <source>
        <dbReference type="ARBA" id="ARBA00022837"/>
    </source>
</evidence>
<feature type="region of interest" description="Disordered" evidence="5">
    <location>
        <begin position="76"/>
        <end position="109"/>
    </location>
</feature>
<dbReference type="PANTHER" id="PTHR11878:SF70">
    <property type="entry name" value="CALX-BETA DOMAIN-CONTAINING PROTEIN"/>
    <property type="match status" value="1"/>
</dbReference>
<feature type="compositionally biased region" description="Basic and acidic residues" evidence="5">
    <location>
        <begin position="76"/>
        <end position="87"/>
    </location>
</feature>
<accession>A0A074ZQ68</accession>
<dbReference type="Proteomes" id="UP000054324">
    <property type="component" value="Unassembled WGS sequence"/>
</dbReference>
<dbReference type="PANTHER" id="PTHR11878">
    <property type="entry name" value="SODIUM/CALCIUM EXCHANGER"/>
    <property type="match status" value="1"/>
</dbReference>
<feature type="domain" description="Calx-beta" evidence="6">
    <location>
        <begin position="120"/>
        <end position="194"/>
    </location>
</feature>
<evidence type="ECO:0000313" key="8">
    <source>
        <dbReference type="Proteomes" id="UP000054324"/>
    </source>
</evidence>
<dbReference type="GO" id="GO:0005432">
    <property type="term" value="F:calcium:sodium antiporter activity"/>
    <property type="evidence" value="ECO:0007669"/>
    <property type="project" value="TreeGrafter"/>
</dbReference>
<dbReference type="AlphaFoldDB" id="A0A074ZQ68"/>
<dbReference type="GO" id="GO:0007154">
    <property type="term" value="P:cell communication"/>
    <property type="evidence" value="ECO:0007669"/>
    <property type="project" value="InterPro"/>
</dbReference>
<keyword evidence="3" id="KW-0106">Calcium</keyword>
<dbReference type="GO" id="GO:0030424">
    <property type="term" value="C:axon"/>
    <property type="evidence" value="ECO:0007669"/>
    <property type="project" value="TreeGrafter"/>
</dbReference>
<dbReference type="GO" id="GO:0098794">
    <property type="term" value="C:postsynapse"/>
    <property type="evidence" value="ECO:0007669"/>
    <property type="project" value="TreeGrafter"/>
</dbReference>
<dbReference type="Pfam" id="PF03160">
    <property type="entry name" value="Calx-beta"/>
    <property type="match status" value="2"/>
</dbReference>
<proteinExistence type="predicted"/>
<evidence type="ECO:0000259" key="6">
    <source>
        <dbReference type="Pfam" id="PF03160"/>
    </source>
</evidence>
<keyword evidence="1" id="KW-0732">Signal</keyword>
<evidence type="ECO:0000256" key="1">
    <source>
        <dbReference type="ARBA" id="ARBA00022729"/>
    </source>
</evidence>
<dbReference type="Gene3D" id="2.60.40.2030">
    <property type="match status" value="1"/>
</dbReference>
<evidence type="ECO:0000313" key="7">
    <source>
        <dbReference type="EMBL" id="KER29221.1"/>
    </source>
</evidence>
<evidence type="ECO:0000256" key="2">
    <source>
        <dbReference type="ARBA" id="ARBA00022737"/>
    </source>
</evidence>
<organism evidence="7 8">
    <name type="scientific">Opisthorchis viverrini</name>
    <name type="common">Southeast Asian liver fluke</name>
    <dbReference type="NCBI Taxonomy" id="6198"/>
    <lineage>
        <taxon>Eukaryota</taxon>
        <taxon>Metazoa</taxon>
        <taxon>Spiralia</taxon>
        <taxon>Lophotrochozoa</taxon>
        <taxon>Platyhelminthes</taxon>
        <taxon>Trematoda</taxon>
        <taxon>Digenea</taxon>
        <taxon>Opisthorchiida</taxon>
        <taxon>Opisthorchiata</taxon>
        <taxon>Opisthorchiidae</taxon>
        <taxon>Opisthorchis</taxon>
    </lineage>
</organism>
<feature type="domain" description="Calx-beta" evidence="6">
    <location>
        <begin position="226"/>
        <end position="323"/>
    </location>
</feature>
<keyword evidence="4" id="KW-0813">Transport</keyword>